<keyword evidence="3" id="KW-1185">Reference proteome</keyword>
<dbReference type="EMBL" id="KB203275">
    <property type="protein sequence ID" value="ESO85298.1"/>
    <property type="molecule type" value="Genomic_DNA"/>
</dbReference>
<dbReference type="Proteomes" id="UP000030746">
    <property type="component" value="Unassembled WGS sequence"/>
</dbReference>
<protein>
    <submittedName>
        <fullName evidence="2">Uncharacterized protein</fullName>
    </submittedName>
</protein>
<dbReference type="CTD" id="20240718"/>
<feature type="compositionally biased region" description="Polar residues" evidence="1">
    <location>
        <begin position="155"/>
        <end position="182"/>
    </location>
</feature>
<feature type="region of interest" description="Disordered" evidence="1">
    <location>
        <begin position="149"/>
        <end position="282"/>
    </location>
</feature>
<feature type="compositionally biased region" description="Polar residues" evidence="1">
    <location>
        <begin position="228"/>
        <end position="242"/>
    </location>
</feature>
<name>V3Z3S0_LOTGI</name>
<evidence type="ECO:0000256" key="1">
    <source>
        <dbReference type="SAM" id="MobiDB-lite"/>
    </source>
</evidence>
<evidence type="ECO:0000313" key="3">
    <source>
        <dbReference type="Proteomes" id="UP000030746"/>
    </source>
</evidence>
<proteinExistence type="predicted"/>
<dbReference type="OMA" id="SWERDEF"/>
<feature type="compositionally biased region" description="Basic and acidic residues" evidence="1">
    <location>
        <begin position="214"/>
        <end position="226"/>
    </location>
</feature>
<reference evidence="2 3" key="1">
    <citation type="journal article" date="2013" name="Nature">
        <title>Insights into bilaterian evolution from three spiralian genomes.</title>
        <authorList>
            <person name="Simakov O."/>
            <person name="Marletaz F."/>
            <person name="Cho S.J."/>
            <person name="Edsinger-Gonzales E."/>
            <person name="Havlak P."/>
            <person name="Hellsten U."/>
            <person name="Kuo D.H."/>
            <person name="Larsson T."/>
            <person name="Lv J."/>
            <person name="Arendt D."/>
            <person name="Savage R."/>
            <person name="Osoegawa K."/>
            <person name="de Jong P."/>
            <person name="Grimwood J."/>
            <person name="Chapman J.A."/>
            <person name="Shapiro H."/>
            <person name="Aerts A."/>
            <person name="Otillar R.P."/>
            <person name="Terry A.Y."/>
            <person name="Boore J.L."/>
            <person name="Grigoriev I.V."/>
            <person name="Lindberg D.R."/>
            <person name="Seaver E.C."/>
            <person name="Weisblat D.A."/>
            <person name="Putnam N.H."/>
            <person name="Rokhsar D.S."/>
        </authorList>
    </citation>
    <scope>NUCLEOTIDE SEQUENCE [LARGE SCALE GENOMIC DNA]</scope>
</reference>
<feature type="compositionally biased region" description="Polar residues" evidence="1">
    <location>
        <begin position="191"/>
        <end position="205"/>
    </location>
</feature>
<gene>
    <name evidence="2" type="ORF">LOTGIDRAFT_167875</name>
</gene>
<accession>V3Z3S0</accession>
<organism evidence="2 3">
    <name type="scientific">Lottia gigantea</name>
    <name type="common">Giant owl limpet</name>
    <dbReference type="NCBI Taxonomy" id="225164"/>
    <lineage>
        <taxon>Eukaryota</taxon>
        <taxon>Metazoa</taxon>
        <taxon>Spiralia</taxon>
        <taxon>Lophotrochozoa</taxon>
        <taxon>Mollusca</taxon>
        <taxon>Gastropoda</taxon>
        <taxon>Patellogastropoda</taxon>
        <taxon>Lottioidea</taxon>
        <taxon>Lottiidae</taxon>
        <taxon>Lottia</taxon>
    </lineage>
</organism>
<feature type="region of interest" description="Disordered" evidence="1">
    <location>
        <begin position="64"/>
        <end position="136"/>
    </location>
</feature>
<feature type="region of interest" description="Disordered" evidence="1">
    <location>
        <begin position="310"/>
        <end position="344"/>
    </location>
</feature>
<dbReference type="RefSeq" id="XP_009064002.1">
    <property type="nucleotide sequence ID" value="XM_009065754.1"/>
</dbReference>
<dbReference type="GeneID" id="20240718"/>
<dbReference type="KEGG" id="lgi:LOTGIDRAFT_167875"/>
<feature type="compositionally biased region" description="Polar residues" evidence="1">
    <location>
        <begin position="255"/>
        <end position="264"/>
    </location>
</feature>
<dbReference type="AlphaFoldDB" id="V3Z3S0"/>
<feature type="compositionally biased region" description="Polar residues" evidence="1">
    <location>
        <begin position="121"/>
        <end position="136"/>
    </location>
</feature>
<feature type="compositionally biased region" description="Low complexity" evidence="1">
    <location>
        <begin position="94"/>
        <end position="113"/>
    </location>
</feature>
<sequence>MDGGLGLELCFDGEGSSPDNLIRRTSQRKPTLKTVSSPGIDFYDVISGNMNSNKLGLPPIFDRSRTLSESSDYNSSVSRRARKQSESSILDLVSRSPHSFSSSSANSHISGSHPHTRQSRTKSLSTTDQANNNSSKLGTLFEQTFNELNRKPETGSITDRGTMPSKTSVLRTRSNPLESTATVGGKLASVKASSRATNVSVNSKGFTKPPLKRINSDPKSNLERKNSKYSPQRQTVNNSSPKPSLGFNLEKRLSLDSNGNSKPSVRTPHTKRQPPFNKQQRIERLKSNANDDLSESESEEEFDERVLEWLEGVREAEAPPEQEIVYEDTPPQSDNAIHIVYQDS</sequence>
<dbReference type="OrthoDB" id="6118545at2759"/>
<evidence type="ECO:0000313" key="2">
    <source>
        <dbReference type="EMBL" id="ESO85298.1"/>
    </source>
</evidence>
<feature type="compositionally biased region" description="Polar residues" evidence="1">
    <location>
        <begin position="67"/>
        <end position="78"/>
    </location>
</feature>
<dbReference type="HOGENOM" id="CLU_807225_0_0_1"/>